<proteinExistence type="predicted"/>
<dbReference type="OrthoDB" id="5986305at2759"/>
<organism evidence="2 3">
    <name type="scientific">Desmophyllum pertusum</name>
    <dbReference type="NCBI Taxonomy" id="174260"/>
    <lineage>
        <taxon>Eukaryota</taxon>
        <taxon>Metazoa</taxon>
        <taxon>Cnidaria</taxon>
        <taxon>Anthozoa</taxon>
        <taxon>Hexacorallia</taxon>
        <taxon>Scleractinia</taxon>
        <taxon>Caryophylliina</taxon>
        <taxon>Caryophylliidae</taxon>
        <taxon>Desmophyllum</taxon>
    </lineage>
</organism>
<dbReference type="Gene3D" id="2.60.220.30">
    <property type="match status" value="1"/>
</dbReference>
<feature type="domain" description="ZU5" evidence="1">
    <location>
        <begin position="21"/>
        <end position="99"/>
    </location>
</feature>
<dbReference type="Proteomes" id="UP001163046">
    <property type="component" value="Unassembled WGS sequence"/>
</dbReference>
<dbReference type="InterPro" id="IPR000906">
    <property type="entry name" value="ZU5_dom"/>
</dbReference>
<dbReference type="Pfam" id="PF00791">
    <property type="entry name" value="ZU5"/>
    <property type="match status" value="1"/>
</dbReference>
<comment type="caution">
    <text evidence="2">The sequence shown here is derived from an EMBL/GenBank/DDBJ whole genome shotgun (WGS) entry which is preliminary data.</text>
</comment>
<name>A0A9X0CD43_9CNID</name>
<evidence type="ECO:0000313" key="3">
    <source>
        <dbReference type="Proteomes" id="UP001163046"/>
    </source>
</evidence>
<accession>A0A9X0CD43</accession>
<dbReference type="EMBL" id="MU827813">
    <property type="protein sequence ID" value="KAJ7323487.1"/>
    <property type="molecule type" value="Genomic_DNA"/>
</dbReference>
<sequence>MGLESIAAVSPVEDIQHVESSSVVTSDGGSVSVKGVKLTCPAGAVDDPVTIKLKLEEPYTYCGLIVHHGLENDIIFGAPIINCQPNGQMFRKHVTLTVALDSVTGKSTGALLVLHGAPTNDGKIIWEDITHNSQCDLEKEELQVEINQFSLIALLLRLTWVQTKEIVTRFNLISFKYTLSVLFKSNHQRSPYDELALVFMSQDIYQERFYREHEDSALMQLKSDGFEELDSNVRQESRYIYNTESLTVSIQLGEDYKPVNSEQEHIKFKVESSVWWDTGHVIRVPLQGSSADAKILCGRVAVHGQHGHVLEDHFCQSDLCGYVRRLLGVEKVISNLTPVAQKLGLPEETLNQVVACWQSEAQQLKMILQCWRARHKNTEDHAVLRKALEGLEPEEYTVKERGQMHVEHLRELAVTIVGLQHEDPNMMKYLDHEIKILCNSVLRDCCIEIFKMDFNLATTENYATLLMIHRRLSGDVAKKYKQIHSSPEDSISENFVMIVPQLIQAIKEIFRDERSPQAQSGLRGVADETTLDKIASDIQEAAQNKSILRLLSEVCKILENLCLNNNDNRSTEDEIRDWGGSAMIIIMLQFLENFFQSSEAQRLYKRLHVFSVSIRKILSNPTSFEGNFLRDFHNVALSLLKFAKFDPSQLVRFELNDPTNLSNTQGDSSSRSCLVAHNTQGNDVLKYDKSKETFSQQFWINKESEDELQLEAVAHIHINGHIRSIGAFETLIILPASCNEALDRVSVASLSVAVKREHDKSGNLRVTLYAMQKENVRKALTYLEKELGEDVIALKQTEITQSRLKVRSCAEAGTVVRLRLIHKWGSETILLDSNDFVTLADSTAGGACVPDLEIAGSLETVVL</sequence>
<protein>
    <recommendedName>
        <fullName evidence="1">ZU5 domain-containing protein</fullName>
    </recommendedName>
</protein>
<keyword evidence="3" id="KW-1185">Reference proteome</keyword>
<evidence type="ECO:0000259" key="1">
    <source>
        <dbReference type="Pfam" id="PF00791"/>
    </source>
</evidence>
<evidence type="ECO:0000313" key="2">
    <source>
        <dbReference type="EMBL" id="KAJ7323487.1"/>
    </source>
</evidence>
<dbReference type="AlphaFoldDB" id="A0A9X0CD43"/>
<reference evidence="2" key="1">
    <citation type="submission" date="2023-01" db="EMBL/GenBank/DDBJ databases">
        <title>Genome assembly of the deep-sea coral Lophelia pertusa.</title>
        <authorList>
            <person name="Herrera S."/>
            <person name="Cordes E."/>
        </authorList>
    </citation>
    <scope>NUCLEOTIDE SEQUENCE</scope>
    <source>
        <strain evidence="2">USNM1676648</strain>
        <tissue evidence="2">Polyp</tissue>
    </source>
</reference>
<gene>
    <name evidence="2" type="ORF">OS493_031413</name>
</gene>